<keyword evidence="2" id="KW-0472">Membrane</keyword>
<dbReference type="Proteomes" id="UP000887228">
    <property type="component" value="Unassembled WGS sequence"/>
</dbReference>
<dbReference type="Proteomes" id="UP000887212">
    <property type="component" value="Unassembled WGS sequence"/>
</dbReference>
<evidence type="ECO:0000313" key="3">
    <source>
        <dbReference type="EMBL" id="GIZ87563.1"/>
    </source>
</evidence>
<evidence type="ECO:0000313" key="6">
    <source>
        <dbReference type="Proteomes" id="UP000887228"/>
    </source>
</evidence>
<keyword evidence="2" id="KW-1133">Transmembrane helix</keyword>
<keyword evidence="1" id="KW-0175">Coiled coil</keyword>
<dbReference type="EMBL" id="BPMT01000002">
    <property type="protein sequence ID" value="GIZ91630.1"/>
    <property type="molecule type" value="Genomic_DNA"/>
</dbReference>
<organism evidence="3 5">
    <name type="scientific">Aquipseudomonas alcaligenes</name>
    <name type="common">Pseudomonas alcaligenes</name>
    <dbReference type="NCBI Taxonomy" id="43263"/>
    <lineage>
        <taxon>Bacteria</taxon>
        <taxon>Pseudomonadati</taxon>
        <taxon>Pseudomonadota</taxon>
        <taxon>Gammaproteobacteria</taxon>
        <taxon>Pseudomonadales</taxon>
        <taxon>Pseudomonadaceae</taxon>
        <taxon>Aquipseudomonas</taxon>
    </lineage>
</organism>
<evidence type="ECO:0000256" key="2">
    <source>
        <dbReference type="SAM" id="Phobius"/>
    </source>
</evidence>
<feature type="coiled-coil region" evidence="1">
    <location>
        <begin position="206"/>
        <end position="233"/>
    </location>
</feature>
<sequence>MNLLLKVLSWIGGVFLVLFGLLLVIEMPVATLLFVAAGLFLLPPIRSYAFKLTNKALSTKVRAIAVSALVFAAFVAIGISAQNDVEAQKAEEAKLAAAAKVEAEQKKAAEFAANREVILSKAKASLSAGSFQDVLSQLEKYATIQDADIQQLQSSAKAGLELQKKKAQETTLLDEITKTTNQGELANLYGKLSALLPDNPDYAEKRKFYADAVKEEKEKAAAAEARKKLIEKQFSAWDGSHMNLERLIKKSMNDPDSYEHDETRYWDRGDHLVVMTQFRGRNAFGGMVRNSVKAKVDLNGNILEVIDQN</sequence>
<name>A0AA37CCG1_AQUAC</name>
<dbReference type="EMBL" id="BPMS01000002">
    <property type="protein sequence ID" value="GIZ87563.1"/>
    <property type="molecule type" value="Genomic_DNA"/>
</dbReference>
<evidence type="ECO:0000313" key="5">
    <source>
        <dbReference type="Proteomes" id="UP000887212"/>
    </source>
</evidence>
<feature type="transmembrane region" description="Helical" evidence="2">
    <location>
        <begin position="31"/>
        <end position="49"/>
    </location>
</feature>
<keyword evidence="2" id="KW-0812">Transmembrane</keyword>
<accession>A0AA37CCG1</accession>
<reference evidence="3 6" key="1">
    <citation type="submission" date="2021-07" db="EMBL/GenBank/DDBJ databases">
        <title>Whole genome sequencing of carbapenem-resistant Pseudomonas spp. isolated in Japan.</title>
        <authorList>
            <person name="Suzuki M."/>
            <person name="Maehana S."/>
            <person name="Kitasato H."/>
        </authorList>
    </citation>
    <scope>NUCLEOTIDE SEQUENCE</scope>
    <source>
        <strain evidence="3">KAM435</strain>
        <strain evidence="4 6">KAM436</strain>
    </source>
</reference>
<dbReference type="AlphaFoldDB" id="A0AA37CCG1"/>
<comment type="caution">
    <text evidence="3">The sequence shown here is derived from an EMBL/GenBank/DDBJ whole genome shotgun (WGS) entry which is preliminary data.</text>
</comment>
<feature type="transmembrane region" description="Helical" evidence="2">
    <location>
        <begin position="61"/>
        <end position="81"/>
    </location>
</feature>
<dbReference type="RefSeq" id="WP_203789077.1">
    <property type="nucleotide sequence ID" value="NZ_AP024354.1"/>
</dbReference>
<evidence type="ECO:0000256" key="1">
    <source>
        <dbReference type="SAM" id="Coils"/>
    </source>
</evidence>
<gene>
    <name evidence="3" type="ORF">KAM435_08900</name>
    <name evidence="4" type="ORF">KAM436_05980</name>
</gene>
<evidence type="ECO:0000313" key="4">
    <source>
        <dbReference type="EMBL" id="GIZ91630.1"/>
    </source>
</evidence>
<proteinExistence type="predicted"/>
<protein>
    <submittedName>
        <fullName evidence="3">Uncharacterized protein</fullName>
    </submittedName>
</protein>
<feature type="transmembrane region" description="Helical" evidence="2">
    <location>
        <begin position="7"/>
        <end position="25"/>
    </location>
</feature>